<dbReference type="InterPro" id="IPR027417">
    <property type="entry name" value="P-loop_NTPase"/>
</dbReference>
<feature type="transmembrane region" description="Helical" evidence="7">
    <location>
        <begin position="246"/>
        <end position="266"/>
    </location>
</feature>
<dbReference type="EMBL" id="JBHTLT010000125">
    <property type="protein sequence ID" value="MFD1206518.1"/>
    <property type="molecule type" value="Genomic_DNA"/>
</dbReference>
<evidence type="ECO:0000256" key="4">
    <source>
        <dbReference type="ARBA" id="ARBA00022840"/>
    </source>
</evidence>
<dbReference type="InterPro" id="IPR014223">
    <property type="entry name" value="ABC_CydC/D"/>
</dbReference>
<dbReference type="PANTHER" id="PTHR43394">
    <property type="entry name" value="ATP-DEPENDENT PERMEASE MDL1, MITOCHONDRIAL"/>
    <property type="match status" value="1"/>
</dbReference>
<dbReference type="Pfam" id="PF00664">
    <property type="entry name" value="ABC_membrane"/>
    <property type="match status" value="1"/>
</dbReference>
<dbReference type="PROSITE" id="PS50929">
    <property type="entry name" value="ABC_TM1F"/>
    <property type="match status" value="1"/>
</dbReference>
<dbReference type="InterPro" id="IPR003593">
    <property type="entry name" value="AAA+_ATPase"/>
</dbReference>
<dbReference type="CDD" id="cd03247">
    <property type="entry name" value="ABCC_cytochrome_bd"/>
    <property type="match status" value="1"/>
</dbReference>
<protein>
    <submittedName>
        <fullName evidence="10">Thiol reductant ABC exporter subunit CydC</fullName>
    </submittedName>
</protein>
<dbReference type="Proteomes" id="UP001597231">
    <property type="component" value="Unassembled WGS sequence"/>
</dbReference>
<evidence type="ECO:0000259" key="9">
    <source>
        <dbReference type="PROSITE" id="PS50929"/>
    </source>
</evidence>
<dbReference type="InterPro" id="IPR011527">
    <property type="entry name" value="ABC1_TM_dom"/>
</dbReference>
<dbReference type="PROSITE" id="PS00211">
    <property type="entry name" value="ABC_TRANSPORTER_1"/>
    <property type="match status" value="1"/>
</dbReference>
<evidence type="ECO:0000313" key="10">
    <source>
        <dbReference type="EMBL" id="MFD1206518.1"/>
    </source>
</evidence>
<feature type="transmembrane region" description="Helical" evidence="7">
    <location>
        <begin position="272"/>
        <end position="293"/>
    </location>
</feature>
<evidence type="ECO:0000256" key="3">
    <source>
        <dbReference type="ARBA" id="ARBA00022741"/>
    </source>
</evidence>
<dbReference type="PANTHER" id="PTHR43394:SF1">
    <property type="entry name" value="ATP-BINDING CASSETTE SUB-FAMILY B MEMBER 10, MITOCHONDRIAL"/>
    <property type="match status" value="1"/>
</dbReference>
<dbReference type="Pfam" id="PF00005">
    <property type="entry name" value="ABC_tran"/>
    <property type="match status" value="1"/>
</dbReference>
<keyword evidence="4" id="KW-0067">ATP-binding</keyword>
<dbReference type="InterPro" id="IPR017871">
    <property type="entry name" value="ABC_transporter-like_CS"/>
</dbReference>
<dbReference type="RefSeq" id="WP_381482049.1">
    <property type="nucleotide sequence ID" value="NZ_JBHTLT010000125.1"/>
</dbReference>
<evidence type="ECO:0000313" key="11">
    <source>
        <dbReference type="Proteomes" id="UP001597231"/>
    </source>
</evidence>
<evidence type="ECO:0000256" key="2">
    <source>
        <dbReference type="ARBA" id="ARBA00022692"/>
    </source>
</evidence>
<keyword evidence="2 7" id="KW-0812">Transmembrane</keyword>
<dbReference type="Gene3D" id="1.20.1560.10">
    <property type="entry name" value="ABC transporter type 1, transmembrane domain"/>
    <property type="match status" value="1"/>
</dbReference>
<organism evidence="10 11">
    <name type="scientific">Sporosarcina contaminans</name>
    <dbReference type="NCBI Taxonomy" id="633403"/>
    <lineage>
        <taxon>Bacteria</taxon>
        <taxon>Bacillati</taxon>
        <taxon>Bacillota</taxon>
        <taxon>Bacilli</taxon>
        <taxon>Bacillales</taxon>
        <taxon>Caryophanaceae</taxon>
        <taxon>Sporosarcina</taxon>
    </lineage>
</organism>
<keyword evidence="6 7" id="KW-0472">Membrane</keyword>
<feature type="transmembrane region" description="Helical" evidence="7">
    <location>
        <begin position="131"/>
        <end position="152"/>
    </location>
</feature>
<comment type="subcellular location">
    <subcellularLocation>
        <location evidence="1">Cell membrane</location>
        <topology evidence="1">Multi-pass membrane protein</topology>
    </subcellularLocation>
</comment>
<comment type="caution">
    <text evidence="10">The sequence shown here is derived from an EMBL/GenBank/DDBJ whole genome shotgun (WGS) entry which is preliminary data.</text>
</comment>
<feature type="domain" description="ABC transporter" evidence="8">
    <location>
        <begin position="337"/>
        <end position="571"/>
    </location>
</feature>
<accession>A0ABW3U156</accession>
<feature type="transmembrane region" description="Helical" evidence="7">
    <location>
        <begin position="158"/>
        <end position="178"/>
    </location>
</feature>
<gene>
    <name evidence="10" type="primary">cydC</name>
    <name evidence="10" type="ORF">ACFQ38_15585</name>
</gene>
<name>A0ABW3U156_9BACL</name>
<dbReference type="NCBIfam" id="TIGR02868">
    <property type="entry name" value="CydC"/>
    <property type="match status" value="1"/>
</dbReference>
<reference evidence="11" key="1">
    <citation type="journal article" date="2019" name="Int. J. Syst. Evol. Microbiol.">
        <title>The Global Catalogue of Microorganisms (GCM) 10K type strain sequencing project: providing services to taxonomists for standard genome sequencing and annotation.</title>
        <authorList>
            <consortium name="The Broad Institute Genomics Platform"/>
            <consortium name="The Broad Institute Genome Sequencing Center for Infectious Disease"/>
            <person name="Wu L."/>
            <person name="Ma J."/>
        </authorList>
    </citation>
    <scope>NUCLEOTIDE SEQUENCE [LARGE SCALE GENOMIC DNA]</scope>
    <source>
        <strain evidence="11">CCUG 53915</strain>
    </source>
</reference>
<proteinExistence type="predicted"/>
<sequence length="575" mass="64276">MNNVQTYIVPYMKKYKKLMATTVLLGLLAILSAAMLTFTSGFLISKTSLRPETILLVYVPIVAVRAFGISRAVLRYLERLVSHDAVLKILSDMRVALYRALEPQALFIRSRFKTGDLLGTLSDDIEHLQDVYIRTVFPTLIGLFLFAFAIVTLSIFDWLFGLFLAICLGIIVFVYPMLSLNIMKKRQLQAKELHSMLYATLTDAIFGIRDWISSGRTNELSSNFMKASKESFHAKRKLTEYDQSRTFQMQLISAAIVIIVGVWAGLKAGEGVIMPVYIAAFTLVVIPIVEALMPISHAVERIPHYDESLKRLEAIDQHSPEVQTEQEENKLLRSIDIRLDSVSYRYSNEQADAVHNISLSIPQGRKIAILGKSGAGKSTLMQLLLGTLQPTNGKITLNGKEAALKGDRIFDQIGVLEQKPYLFATTVANNIKLGNASATMEEIEKVIGQVGLTKYMQSLPKGLHTQMEETGQRFSGGERQRIALSRILLKDTPVVILDEPTVGLDPETENALIETIFDALAGKTIIWITHHLSGMEKMDSILFMEEGSIVMEGSHDELLATNTRYRKLYELDKGL</sequence>
<feature type="transmembrane region" description="Helical" evidence="7">
    <location>
        <begin position="55"/>
        <end position="74"/>
    </location>
</feature>
<dbReference type="SMART" id="SM00382">
    <property type="entry name" value="AAA"/>
    <property type="match status" value="1"/>
</dbReference>
<dbReference type="InterPro" id="IPR039421">
    <property type="entry name" value="Type_1_exporter"/>
</dbReference>
<dbReference type="PROSITE" id="PS50893">
    <property type="entry name" value="ABC_TRANSPORTER_2"/>
    <property type="match status" value="1"/>
</dbReference>
<keyword evidence="3" id="KW-0547">Nucleotide-binding</keyword>
<feature type="domain" description="ABC transmembrane type-1" evidence="9">
    <location>
        <begin position="23"/>
        <end position="304"/>
    </location>
</feature>
<evidence type="ECO:0000259" key="8">
    <source>
        <dbReference type="PROSITE" id="PS50893"/>
    </source>
</evidence>
<dbReference type="InterPro" id="IPR003439">
    <property type="entry name" value="ABC_transporter-like_ATP-bd"/>
</dbReference>
<evidence type="ECO:0000256" key="5">
    <source>
        <dbReference type="ARBA" id="ARBA00022989"/>
    </source>
</evidence>
<keyword evidence="5 7" id="KW-1133">Transmembrane helix</keyword>
<dbReference type="SUPFAM" id="SSF90123">
    <property type="entry name" value="ABC transporter transmembrane region"/>
    <property type="match status" value="1"/>
</dbReference>
<evidence type="ECO:0000256" key="6">
    <source>
        <dbReference type="ARBA" id="ARBA00023136"/>
    </source>
</evidence>
<keyword evidence="11" id="KW-1185">Reference proteome</keyword>
<dbReference type="SUPFAM" id="SSF52540">
    <property type="entry name" value="P-loop containing nucleoside triphosphate hydrolases"/>
    <property type="match status" value="1"/>
</dbReference>
<evidence type="ECO:0000256" key="1">
    <source>
        <dbReference type="ARBA" id="ARBA00004651"/>
    </source>
</evidence>
<evidence type="ECO:0000256" key="7">
    <source>
        <dbReference type="SAM" id="Phobius"/>
    </source>
</evidence>
<dbReference type="Gene3D" id="3.40.50.300">
    <property type="entry name" value="P-loop containing nucleotide triphosphate hydrolases"/>
    <property type="match status" value="1"/>
</dbReference>
<feature type="transmembrane region" description="Helical" evidence="7">
    <location>
        <begin position="21"/>
        <end position="43"/>
    </location>
</feature>
<dbReference type="InterPro" id="IPR036640">
    <property type="entry name" value="ABC1_TM_sf"/>
</dbReference>